<feature type="compositionally biased region" description="Polar residues" evidence="2">
    <location>
        <begin position="93"/>
        <end position="111"/>
    </location>
</feature>
<dbReference type="EMBL" id="VDEP01000488">
    <property type="protein sequence ID" value="KAA1070023.1"/>
    <property type="molecule type" value="Genomic_DNA"/>
</dbReference>
<accession>A0A5B0M5K7</accession>
<feature type="compositionally biased region" description="Polar residues" evidence="2">
    <location>
        <begin position="453"/>
        <end position="463"/>
    </location>
</feature>
<feature type="region of interest" description="Disordered" evidence="2">
    <location>
        <begin position="421"/>
        <end position="507"/>
    </location>
</feature>
<dbReference type="EMBL" id="VSWC01000170">
    <property type="protein sequence ID" value="KAA1071298.1"/>
    <property type="molecule type" value="Genomic_DNA"/>
</dbReference>
<feature type="compositionally biased region" description="Basic and acidic residues" evidence="2">
    <location>
        <begin position="216"/>
        <end position="228"/>
    </location>
</feature>
<feature type="coiled-coil region" evidence="1">
    <location>
        <begin position="153"/>
        <end position="180"/>
    </location>
</feature>
<evidence type="ECO:0000313" key="3">
    <source>
        <dbReference type="EMBL" id="KAA1070023.1"/>
    </source>
</evidence>
<reference evidence="5 6" key="1">
    <citation type="submission" date="2019-05" db="EMBL/GenBank/DDBJ databases">
        <title>Emergence of the Ug99 lineage of the wheat stem rust pathogen through somatic hybridization.</title>
        <authorList>
            <person name="Li F."/>
            <person name="Upadhyaya N.M."/>
            <person name="Sperschneider J."/>
            <person name="Matny O."/>
            <person name="Nguyen-Phuc H."/>
            <person name="Mago R."/>
            <person name="Raley C."/>
            <person name="Miller M.E."/>
            <person name="Silverstein K.A.T."/>
            <person name="Henningsen E."/>
            <person name="Hirsch C.D."/>
            <person name="Visser B."/>
            <person name="Pretorius Z.A."/>
            <person name="Steffenson B.J."/>
            <person name="Schwessinger B."/>
            <person name="Dodds P.N."/>
            <person name="Figueroa M."/>
        </authorList>
    </citation>
    <scope>NUCLEOTIDE SEQUENCE [LARGE SCALE GENOMIC DNA]</scope>
    <source>
        <strain evidence="4">21-0</strain>
        <strain evidence="3 6">Ug99</strain>
    </source>
</reference>
<protein>
    <submittedName>
        <fullName evidence="4">Uncharacterized protein</fullName>
    </submittedName>
</protein>
<gene>
    <name evidence="4" type="ORF">PGT21_002657</name>
    <name evidence="3" type="ORF">PGTUg99_006198</name>
</gene>
<dbReference type="Proteomes" id="UP000324748">
    <property type="component" value="Unassembled WGS sequence"/>
</dbReference>
<feature type="compositionally biased region" description="Low complexity" evidence="2">
    <location>
        <begin position="17"/>
        <end position="53"/>
    </location>
</feature>
<keyword evidence="5" id="KW-1185">Reference proteome</keyword>
<name>A0A5B0M5K7_PUCGR</name>
<comment type="caution">
    <text evidence="4">The sequence shown here is derived from an EMBL/GenBank/DDBJ whole genome shotgun (WGS) entry which is preliminary data.</text>
</comment>
<feature type="region of interest" description="Disordered" evidence="2">
    <location>
        <begin position="1"/>
        <end position="134"/>
    </location>
</feature>
<feature type="compositionally biased region" description="Polar residues" evidence="2">
    <location>
        <begin position="1"/>
        <end position="13"/>
    </location>
</feature>
<evidence type="ECO:0000313" key="5">
    <source>
        <dbReference type="Proteomes" id="UP000324748"/>
    </source>
</evidence>
<feature type="compositionally biased region" description="Polar residues" evidence="2">
    <location>
        <begin position="432"/>
        <end position="446"/>
    </location>
</feature>
<organism evidence="4 5">
    <name type="scientific">Puccinia graminis f. sp. tritici</name>
    <dbReference type="NCBI Taxonomy" id="56615"/>
    <lineage>
        <taxon>Eukaryota</taxon>
        <taxon>Fungi</taxon>
        <taxon>Dikarya</taxon>
        <taxon>Basidiomycota</taxon>
        <taxon>Pucciniomycotina</taxon>
        <taxon>Pucciniomycetes</taxon>
        <taxon>Pucciniales</taxon>
        <taxon>Pucciniaceae</taxon>
        <taxon>Puccinia</taxon>
    </lineage>
</organism>
<keyword evidence="1" id="KW-0175">Coiled coil</keyword>
<evidence type="ECO:0000313" key="6">
    <source>
        <dbReference type="Proteomes" id="UP000325313"/>
    </source>
</evidence>
<dbReference type="AlphaFoldDB" id="A0A5B0M5K7"/>
<sequence length="507" mass="55912">MSTNPNNLQSTAEQMRRNNANLARENADNADTNSLNPVNPSVPLNPPATLTQNNPPPIPPTLIPNNSSLSSTHTPTPIPPKQKNPPAAKAPTGSASQQAATRPANPSSSTPKHPLSLDEVATSAEKHRQSAKQTKDLAAILGAKTIDVEKAYRERAIATNATLKREAEKDEETAIILEKALKADAEGDKTRADMFYNIYAKLVTGRDATPATRQQQQDDHHPQEESRSGKKNTVAGGTNFNWGDANSHDDVGFTPYFDKNILELKGPLPLTIFNKAWQDAALAYHAEKKQKSDESTEKGLQYTGLPYPSEWHMSYSDWSLNYAEFTTTMRDVYKYETLGEWIVLHKTNADKILRKDGFMVALRYDIRVRANAFAHRVVKNGVKSFSDISIFRQDVYDTAYAEARRLDELVFREVNPYATGGVRASWDPHTGTKLSAKSTANPTSTNHHAKRANTPTQSGSQGPSHLPAKPRESRRGTGYQGKNYNPNHTSIQGTSGGRYHSGEKDGR</sequence>
<dbReference type="OrthoDB" id="10373070at2759"/>
<feature type="region of interest" description="Disordered" evidence="2">
    <location>
        <begin position="207"/>
        <end position="241"/>
    </location>
</feature>
<evidence type="ECO:0000256" key="1">
    <source>
        <dbReference type="SAM" id="Coils"/>
    </source>
</evidence>
<evidence type="ECO:0000313" key="4">
    <source>
        <dbReference type="EMBL" id="KAA1071298.1"/>
    </source>
</evidence>
<evidence type="ECO:0000256" key="2">
    <source>
        <dbReference type="SAM" id="MobiDB-lite"/>
    </source>
</evidence>
<feature type="compositionally biased region" description="Polar residues" evidence="2">
    <location>
        <begin position="480"/>
        <end position="493"/>
    </location>
</feature>
<proteinExistence type="predicted"/>
<dbReference type="Proteomes" id="UP000325313">
    <property type="component" value="Unassembled WGS sequence"/>
</dbReference>